<proteinExistence type="predicted"/>
<sequence>MNFDDPFAGDLKSIDAVMAEFSAEQRRRSQPPPPPPSGASTLSAATGSFSSAFVEGRAGRRGVVSPKGLGRQAPPASAFSTVAKAPASTAAVKEEPMPWEVDDIPPPATRTSATVMSSRGASLVTFVGGSGRHDAVAAARNDGDDEDPLAFLEKTTSSAVLASGRSQYANTAAAAPPQEHVEDAEMKRQTQRRDLLSSLDAVAMELDHMHGMLDTLQLRADTELTELETKIIEKQTELASSESRVVSERRQYDSYHQRRLMEISERTPELLQRQQEEVTAAEKERYGAQLRALTTAVEDAKVRIDRLSQQRELLLQQHRYDEQGIFLALAEEETRSEKKSAADGGDSGGMDTAAEESHTISTDSDSGVEAKMKAALRLIRRHHDERLESLASGVVQFLHQETRDVAGEVRKVHELAYLQDAVRRKEDLGEFMQDFLRRYREFFQRRTELRSRSMAALRQGLQQATEQLRLNARQRLESRTREVAAKMEAAARRFEQLALESAECLQRKAAAVHESDTLAAKSQRADLENRCQVERAVTERLQQSEEETLQRQLERMLRMGNDGAKEDDSNEVWNGDGAALQKQVAQGMCTARAESIASKVRQLESSVQQLLREQLMWNQAHRVEGEGHLFLTDEEVFLRMALQEKEATVVALLQEVQSRQSELSATRQRCGELREHIAANLQEDVQAVRQQRLARESHLASVELLRMAWEREQRELLQWGHEVMLTPAGPTAPLAPTAARTHLPTASTTTEIMQRLAERNRAIMEERAKVRAQRRRLFHAMEKENADVFARQRETESRWIQMCEQLLSLVVAEEAATARRAAVGTEIAKMAAMRELINHDKDLFRARREEMQEEVELLKRELQAALTQKAEHDALQQQITAEQTALAQKQYQLAIEQSRVETTAAAEAEAEGQQRRQPPPKEPPHAGRPLSFGKYSPCPSADVLQEVTGCDNIPAPKVSQQEQQPPLGMAGRRSTLPPSMMPPNGGGGPSRASSSLEAAGETGFSP</sequence>
<keyword evidence="4" id="KW-1185">Reference proteome</keyword>
<dbReference type="AlphaFoldDB" id="A0A3R7PBR7"/>
<feature type="region of interest" description="Disordered" evidence="2">
    <location>
        <begin position="902"/>
        <end position="1006"/>
    </location>
</feature>
<name>A0A3R7PBR7_9TRYP</name>
<comment type="caution">
    <text evidence="3">The sequence shown here is derived from an EMBL/GenBank/DDBJ whole genome shotgun (WGS) entry which is preliminary data.</text>
</comment>
<dbReference type="Proteomes" id="UP000284403">
    <property type="component" value="Unassembled WGS sequence"/>
</dbReference>
<feature type="compositionally biased region" description="Basic and acidic residues" evidence="2">
    <location>
        <begin position="332"/>
        <end position="341"/>
    </location>
</feature>
<gene>
    <name evidence="3" type="ORF">Tco025E_03553</name>
</gene>
<dbReference type="RefSeq" id="XP_029229412.1">
    <property type="nucleotide sequence ID" value="XM_029370471.1"/>
</dbReference>
<dbReference type="EMBL" id="MKKU01000165">
    <property type="protein sequence ID" value="RNF21014.1"/>
    <property type="molecule type" value="Genomic_DNA"/>
</dbReference>
<protein>
    <submittedName>
        <fullName evidence="3">Uncharacterized protein</fullName>
    </submittedName>
</protein>
<keyword evidence="1" id="KW-0175">Coiled coil</keyword>
<reference evidence="3 4" key="1">
    <citation type="journal article" date="2018" name="BMC Genomics">
        <title>Genomic comparison of Trypanosoma conorhini and Trypanosoma rangeli to Trypanosoma cruzi strains of high and low virulence.</title>
        <authorList>
            <person name="Bradwell K.R."/>
            <person name="Koparde V.N."/>
            <person name="Matveyev A.V."/>
            <person name="Serrano M.G."/>
            <person name="Alves J.M."/>
            <person name="Parikh H."/>
            <person name="Huang B."/>
            <person name="Lee V."/>
            <person name="Espinosa-Alvarez O."/>
            <person name="Ortiz P.A."/>
            <person name="Costa-Martins A.G."/>
            <person name="Teixeira M.M."/>
            <person name="Buck G.A."/>
        </authorList>
    </citation>
    <scope>NUCLEOTIDE SEQUENCE [LARGE SCALE GENOMIC DNA]</scope>
    <source>
        <strain evidence="3 4">025E</strain>
    </source>
</reference>
<organism evidence="3 4">
    <name type="scientific">Trypanosoma conorhini</name>
    <dbReference type="NCBI Taxonomy" id="83891"/>
    <lineage>
        <taxon>Eukaryota</taxon>
        <taxon>Discoba</taxon>
        <taxon>Euglenozoa</taxon>
        <taxon>Kinetoplastea</taxon>
        <taxon>Metakinetoplastina</taxon>
        <taxon>Trypanosomatida</taxon>
        <taxon>Trypanosomatidae</taxon>
        <taxon>Trypanosoma</taxon>
    </lineage>
</organism>
<dbReference type="GeneID" id="40317164"/>
<evidence type="ECO:0000313" key="3">
    <source>
        <dbReference type="EMBL" id="RNF21014.1"/>
    </source>
</evidence>
<feature type="compositionally biased region" description="Basic and acidic residues" evidence="2">
    <location>
        <begin position="179"/>
        <end position="189"/>
    </location>
</feature>
<accession>A0A3R7PBR7</accession>
<evidence type="ECO:0000256" key="2">
    <source>
        <dbReference type="SAM" id="MobiDB-lite"/>
    </source>
</evidence>
<feature type="region of interest" description="Disordered" evidence="2">
    <location>
        <begin position="168"/>
        <end position="189"/>
    </location>
</feature>
<dbReference type="OrthoDB" id="266844at2759"/>
<feature type="region of interest" description="Disordered" evidence="2">
    <location>
        <begin position="20"/>
        <end position="46"/>
    </location>
</feature>
<evidence type="ECO:0000313" key="4">
    <source>
        <dbReference type="Proteomes" id="UP000284403"/>
    </source>
</evidence>
<evidence type="ECO:0000256" key="1">
    <source>
        <dbReference type="SAM" id="Coils"/>
    </source>
</evidence>
<feature type="region of interest" description="Disordered" evidence="2">
    <location>
        <begin position="62"/>
        <end position="82"/>
    </location>
</feature>
<feature type="coiled-coil region" evidence="1">
    <location>
        <begin position="841"/>
        <end position="875"/>
    </location>
</feature>
<feature type="coiled-coil region" evidence="1">
    <location>
        <begin position="290"/>
        <end position="317"/>
    </location>
</feature>
<feature type="region of interest" description="Disordered" evidence="2">
    <location>
        <begin position="332"/>
        <end position="367"/>
    </location>
</feature>